<dbReference type="EMBL" id="LTBC01000002">
    <property type="protein sequence ID" value="KYH32978.1"/>
    <property type="molecule type" value="Genomic_DNA"/>
</dbReference>
<keyword evidence="8" id="KW-1185">Reference proteome</keyword>
<dbReference type="PATRIC" id="fig|1122241.3.peg.795"/>
<dbReference type="InterPro" id="IPR003339">
    <property type="entry name" value="ABC/ECF_trnsptr_transmembrane"/>
</dbReference>
<feature type="transmembrane region" description="Helical" evidence="6">
    <location>
        <begin position="239"/>
        <end position="256"/>
    </location>
</feature>
<dbReference type="GO" id="GO:0043190">
    <property type="term" value="C:ATP-binding cassette (ABC) transporter complex"/>
    <property type="evidence" value="ECO:0007669"/>
    <property type="project" value="InterPro"/>
</dbReference>
<dbReference type="PANTHER" id="PTHR34857">
    <property type="entry name" value="SLL0384 PROTEIN"/>
    <property type="match status" value="1"/>
</dbReference>
<evidence type="ECO:0000313" key="8">
    <source>
        <dbReference type="Proteomes" id="UP000075670"/>
    </source>
</evidence>
<dbReference type="PANTHER" id="PTHR34857:SF2">
    <property type="entry name" value="SLL0384 PROTEIN"/>
    <property type="match status" value="1"/>
</dbReference>
<dbReference type="Pfam" id="PF02361">
    <property type="entry name" value="CbiQ"/>
    <property type="match status" value="1"/>
</dbReference>
<dbReference type="InterPro" id="IPR051611">
    <property type="entry name" value="ECF_transporter_component"/>
</dbReference>
<evidence type="ECO:0000313" key="7">
    <source>
        <dbReference type="EMBL" id="KYH32978.1"/>
    </source>
</evidence>
<feature type="transmembrane region" description="Helical" evidence="6">
    <location>
        <begin position="79"/>
        <end position="96"/>
    </location>
</feature>
<organism evidence="7 8">
    <name type="scientific">Moorella mulderi DSM 14980</name>
    <dbReference type="NCBI Taxonomy" id="1122241"/>
    <lineage>
        <taxon>Bacteria</taxon>
        <taxon>Bacillati</taxon>
        <taxon>Bacillota</taxon>
        <taxon>Clostridia</taxon>
        <taxon>Neomoorellales</taxon>
        <taxon>Neomoorellaceae</taxon>
        <taxon>Neomoorella</taxon>
    </lineage>
</organism>
<keyword evidence="3 6" id="KW-0812">Transmembrane</keyword>
<reference evidence="7 8" key="1">
    <citation type="submission" date="2016-02" db="EMBL/GenBank/DDBJ databases">
        <title>Genome sequence of Moorella mulderi DSM 14980.</title>
        <authorList>
            <person name="Poehlein A."/>
            <person name="Daniel R."/>
        </authorList>
    </citation>
    <scope>NUCLEOTIDE SEQUENCE [LARGE SCALE GENOMIC DNA]</scope>
    <source>
        <strain evidence="7 8">DSM 14980</strain>
    </source>
</reference>
<proteinExistence type="predicted"/>
<comment type="subcellular location">
    <subcellularLocation>
        <location evidence="1">Cell membrane</location>
        <topology evidence="1">Multi-pass membrane protein</topology>
    </subcellularLocation>
</comment>
<protein>
    <submittedName>
        <fullName evidence="7">Energy-coupling factor transporter transmembrane protein EcfT</fullName>
    </submittedName>
</protein>
<dbReference type="OrthoDB" id="8585740at2"/>
<name>A0A151AZB0_9FIRM</name>
<evidence type="ECO:0000256" key="1">
    <source>
        <dbReference type="ARBA" id="ARBA00004651"/>
    </source>
</evidence>
<keyword evidence="2" id="KW-1003">Cell membrane</keyword>
<accession>A0A151AZB0</accession>
<keyword evidence="5 6" id="KW-0472">Membrane</keyword>
<comment type="caution">
    <text evidence="7">The sequence shown here is derived from an EMBL/GenBank/DDBJ whole genome shotgun (WGS) entry which is preliminary data.</text>
</comment>
<dbReference type="GO" id="GO:0006824">
    <property type="term" value="P:cobalt ion transport"/>
    <property type="evidence" value="ECO:0007669"/>
    <property type="project" value="InterPro"/>
</dbReference>
<dbReference type="InterPro" id="IPR012809">
    <property type="entry name" value="ECF_CbiQ"/>
</dbReference>
<dbReference type="AlphaFoldDB" id="A0A151AZB0"/>
<dbReference type="RefSeq" id="WP_062281700.1">
    <property type="nucleotide sequence ID" value="NZ_LTBC01000002.1"/>
</dbReference>
<sequence length="270" mass="30370">MSNPAESLYNIRILDEFADKKSIIHDVHPLMKVLTTGAYLLVTVSFSNYELSGMLPLIFYPVIIMTLADIPMVPVFKRVLLALPLIIGIGLFNPIYDKSPMLVLPWITISGGWVSFFAILIKGFLTILAALILIATTGMTRIASALRTIRIPGVFIIQLLLTYRYIAVLVEEAGRVVRAYSLRSAGEKGIKFRDWGSLTGHLLIRSIERAQRVYRSMCCRGFTGEYHTGREKGIGIGDILYFAGWSLSFVIIRYFNIPEMIGWVMMGVRR</sequence>
<gene>
    <name evidence="7" type="primary">ecfT_5</name>
    <name evidence="7" type="ORF">MOMUL_07560</name>
</gene>
<evidence type="ECO:0000256" key="3">
    <source>
        <dbReference type="ARBA" id="ARBA00022692"/>
    </source>
</evidence>
<dbReference type="Proteomes" id="UP000075670">
    <property type="component" value="Unassembled WGS sequence"/>
</dbReference>
<dbReference type="CDD" id="cd16914">
    <property type="entry name" value="EcfT"/>
    <property type="match status" value="1"/>
</dbReference>
<evidence type="ECO:0000256" key="4">
    <source>
        <dbReference type="ARBA" id="ARBA00022989"/>
    </source>
</evidence>
<feature type="transmembrane region" description="Helical" evidence="6">
    <location>
        <begin position="148"/>
        <end position="166"/>
    </location>
</feature>
<evidence type="ECO:0000256" key="2">
    <source>
        <dbReference type="ARBA" id="ARBA00022475"/>
    </source>
</evidence>
<feature type="transmembrane region" description="Helical" evidence="6">
    <location>
        <begin position="116"/>
        <end position="136"/>
    </location>
</feature>
<evidence type="ECO:0000256" key="5">
    <source>
        <dbReference type="ARBA" id="ARBA00023136"/>
    </source>
</evidence>
<dbReference type="NCBIfam" id="TIGR02454">
    <property type="entry name" value="ECF_T_CbiQ"/>
    <property type="match status" value="1"/>
</dbReference>
<keyword evidence="4 6" id="KW-1133">Transmembrane helix</keyword>
<evidence type="ECO:0000256" key="6">
    <source>
        <dbReference type="SAM" id="Phobius"/>
    </source>
</evidence>